<gene>
    <name evidence="2" type="ordered locus">Francci3_2148</name>
</gene>
<organism evidence="2 3">
    <name type="scientific">Frankia casuarinae (strain DSM 45818 / CECT 9043 / HFP020203 / CcI3)</name>
    <dbReference type="NCBI Taxonomy" id="106370"/>
    <lineage>
        <taxon>Bacteria</taxon>
        <taxon>Bacillati</taxon>
        <taxon>Actinomycetota</taxon>
        <taxon>Actinomycetes</taxon>
        <taxon>Frankiales</taxon>
        <taxon>Frankiaceae</taxon>
        <taxon>Frankia</taxon>
    </lineage>
</organism>
<evidence type="ECO:0000313" key="2">
    <source>
        <dbReference type="EMBL" id="ABD11520.1"/>
    </source>
</evidence>
<keyword evidence="3" id="KW-1185">Reference proteome</keyword>
<feature type="compositionally biased region" description="Low complexity" evidence="1">
    <location>
        <begin position="382"/>
        <end position="432"/>
    </location>
</feature>
<name>Q2JB22_FRACC</name>
<dbReference type="RefSeq" id="WP_011436567.1">
    <property type="nucleotide sequence ID" value="NC_007777.1"/>
</dbReference>
<feature type="region of interest" description="Disordered" evidence="1">
    <location>
        <begin position="369"/>
        <end position="499"/>
    </location>
</feature>
<dbReference type="AlphaFoldDB" id="Q2JB22"/>
<feature type="region of interest" description="Disordered" evidence="1">
    <location>
        <begin position="1"/>
        <end position="25"/>
    </location>
</feature>
<dbReference type="KEGG" id="fra:Francci3_2148"/>
<reference evidence="2 3" key="1">
    <citation type="journal article" date="2007" name="Genome Res.">
        <title>Genome characteristics of facultatively symbiotic Frankia sp. strains reflect host range and host plant biogeography.</title>
        <authorList>
            <person name="Normand P."/>
            <person name="Lapierre P."/>
            <person name="Tisa L.S."/>
            <person name="Gogarten J.P."/>
            <person name="Alloisio N."/>
            <person name="Bagnarol E."/>
            <person name="Bassi C.A."/>
            <person name="Berry A.M."/>
            <person name="Bickhart D.M."/>
            <person name="Choisne N."/>
            <person name="Couloux A."/>
            <person name="Cournoyer B."/>
            <person name="Cruveiller S."/>
            <person name="Daubin V."/>
            <person name="Demange N."/>
            <person name="Francino M.P."/>
            <person name="Goltsman E."/>
            <person name="Huang Y."/>
            <person name="Kopp O.R."/>
            <person name="Labarre L."/>
            <person name="Lapidus A."/>
            <person name="Lavire C."/>
            <person name="Marechal J."/>
            <person name="Martinez M."/>
            <person name="Mastronunzio J.E."/>
            <person name="Mullin B.C."/>
            <person name="Niemann J."/>
            <person name="Pujic P."/>
            <person name="Rawnsley T."/>
            <person name="Rouy Z."/>
            <person name="Schenowitz C."/>
            <person name="Sellstedt A."/>
            <person name="Tavares F."/>
            <person name="Tomkins J.P."/>
            <person name="Vallenet D."/>
            <person name="Valverde C."/>
            <person name="Wall L.G."/>
            <person name="Wang Y."/>
            <person name="Medigue C."/>
            <person name="Benson D.R."/>
        </authorList>
    </citation>
    <scope>NUCLEOTIDE SEQUENCE [LARGE SCALE GENOMIC DNA]</scope>
    <source>
        <strain evidence="3">DSM 45818 / CECT 9043 / CcI3</strain>
    </source>
</reference>
<evidence type="ECO:0000256" key="1">
    <source>
        <dbReference type="SAM" id="MobiDB-lite"/>
    </source>
</evidence>
<dbReference type="eggNOG" id="COG4974">
    <property type="taxonomic scope" value="Bacteria"/>
</dbReference>
<proteinExistence type="predicted"/>
<sequence length="518" mass="56150">MPTAVAAPATKQAIGPGASGWEPAARPVGPWDTASLDDVLAAVPTLSWWNAKRQQAQRSVAGVELLLDWLGRVPGGWQDRWEHAEAMLGPRWATWSAAIPEPDRPCGERHRVVLTRGLACLLRMRLVRPSYPFLTTYGPTTTFAVVRDLVSPELFACAADAARACGGHSENVLRKALNVLTAIVIHTGGSLNEVTTGDLLAFQSATAPSRGRTRDGSHLAWQMMVDLGVFPPHSTLHAAMRTGPQSTAELVDRHGIADRQIRELLIRYLDERRPALDYSTFRMLVGRLAGAFWADLERHHPGIDTLNLPREVTDPWKERLRFPQNGGSRPTRQRHIDTLITVRAFYLDIAEWALSDPSWAPWAFPSPVRKSDTAGVVKQRRATTASNSATADAPTAPPASTNTPASAAPCSASTPANAPASNRSSATSANASRKPKPTAGRAKSRASRPASKPHSASSPAWTAQPATPPNQHHSECHQSHPKFQDQNPDKRVPGISRELGGCSWPRTGVWWCRCGSSG</sequence>
<feature type="compositionally biased region" description="Low complexity" evidence="1">
    <location>
        <begin position="447"/>
        <end position="460"/>
    </location>
</feature>
<dbReference type="STRING" id="106370.Francci3_2148"/>
<dbReference type="Proteomes" id="UP000001937">
    <property type="component" value="Chromosome"/>
</dbReference>
<dbReference type="OrthoDB" id="7476432at2"/>
<evidence type="ECO:0000313" key="3">
    <source>
        <dbReference type="Proteomes" id="UP000001937"/>
    </source>
</evidence>
<protein>
    <submittedName>
        <fullName evidence="2">Uncharacterized protein</fullName>
    </submittedName>
</protein>
<dbReference type="EMBL" id="CP000249">
    <property type="protein sequence ID" value="ABD11520.1"/>
    <property type="molecule type" value="Genomic_DNA"/>
</dbReference>
<dbReference type="HOGENOM" id="CLU_525566_0_0_11"/>
<accession>Q2JB22</accession>